<dbReference type="Pfam" id="PF03374">
    <property type="entry name" value="ANT"/>
    <property type="match status" value="1"/>
</dbReference>
<sequence>MNTPVFPFVFHDQEIRVVSRDGEAWFPGTDTARILGYADPDKAIRSHCKAAEILKPAELAGLGLVAKSPRGLVLIPERDVYRLVMKSKLPAAEAFEEMVVSKVLPTIRRTGSFGVGERPDLSCVIAMAEAAILASQNAVKVLTPKAQAYHRLTCMDGLHTLTDAAKLCGQTRNQFLSKLEAVGWIFRSGGTGRWQGKADKIKAGFLMHKYHETRDVDGHLKERSQVVVTDRGVAKLRLILSRLETIMLEGDAA</sequence>
<accession>A0A094YHU5</accession>
<dbReference type="EMBL" id="JOKM01000109">
    <property type="protein sequence ID" value="KGB20902.1"/>
    <property type="molecule type" value="Genomic_DNA"/>
</dbReference>
<dbReference type="RefSeq" id="WP_035382349.1">
    <property type="nucleotide sequence ID" value="NZ_JACAOJ010000022.1"/>
</dbReference>
<feature type="domain" description="Bro-N" evidence="1">
    <location>
        <begin position="1"/>
        <end position="111"/>
    </location>
</feature>
<dbReference type="AlphaFoldDB" id="A0A094YHU5"/>
<evidence type="ECO:0000313" key="3">
    <source>
        <dbReference type="Proteomes" id="UP000029448"/>
    </source>
</evidence>
<reference evidence="2 3" key="1">
    <citation type="submission" date="2014-06" db="EMBL/GenBank/DDBJ databases">
        <title>Functional and comparative genomic analyses of the Drosophila gut microbiota identify candidate symbiosis factors.</title>
        <authorList>
            <person name="Newell P.D."/>
            <person name="Chaston J.M."/>
            <person name="Douglas A.E."/>
        </authorList>
    </citation>
    <scope>NUCLEOTIDE SEQUENCE [LARGE SCALE GENOMIC DNA]</scope>
    <source>
        <strain evidence="2 3">DmCS_006</strain>
    </source>
</reference>
<dbReference type="InterPro" id="IPR003497">
    <property type="entry name" value="BRO_N_domain"/>
</dbReference>
<dbReference type="PROSITE" id="PS51750">
    <property type="entry name" value="BRO_N"/>
    <property type="match status" value="1"/>
</dbReference>
<dbReference type="PANTHER" id="PTHR36180">
    <property type="entry name" value="DNA-BINDING PROTEIN-RELATED-RELATED"/>
    <property type="match status" value="1"/>
</dbReference>
<dbReference type="GO" id="GO:0003677">
    <property type="term" value="F:DNA binding"/>
    <property type="evidence" value="ECO:0007669"/>
    <property type="project" value="InterPro"/>
</dbReference>
<evidence type="ECO:0000313" key="2">
    <source>
        <dbReference type="EMBL" id="KGB20902.1"/>
    </source>
</evidence>
<dbReference type="Proteomes" id="UP000029448">
    <property type="component" value="Unassembled WGS sequence"/>
</dbReference>
<dbReference type="SMART" id="SM01040">
    <property type="entry name" value="Bro-N"/>
    <property type="match status" value="1"/>
</dbReference>
<proteinExistence type="predicted"/>
<organism evidence="2 3">
    <name type="scientific">Acetobacter tropicalis</name>
    <dbReference type="NCBI Taxonomy" id="104102"/>
    <lineage>
        <taxon>Bacteria</taxon>
        <taxon>Pseudomonadati</taxon>
        <taxon>Pseudomonadota</taxon>
        <taxon>Alphaproteobacteria</taxon>
        <taxon>Acetobacterales</taxon>
        <taxon>Acetobacteraceae</taxon>
        <taxon>Acetobacter</taxon>
    </lineage>
</organism>
<comment type="caution">
    <text evidence="2">The sequence shown here is derived from an EMBL/GenBank/DDBJ whole genome shotgun (WGS) entry which is preliminary data.</text>
</comment>
<dbReference type="InterPro" id="IPR005039">
    <property type="entry name" value="Ant_C"/>
</dbReference>
<evidence type="ECO:0000259" key="1">
    <source>
        <dbReference type="PROSITE" id="PS51750"/>
    </source>
</evidence>
<keyword evidence="3" id="KW-1185">Reference proteome</keyword>
<dbReference type="Pfam" id="PF02498">
    <property type="entry name" value="Bro-N"/>
    <property type="match status" value="1"/>
</dbReference>
<gene>
    <name evidence="2" type="ORF">AtDm6_3386</name>
</gene>
<dbReference type="STRING" id="104102.AtDm6_3386"/>
<name>A0A094YHU5_9PROT</name>
<dbReference type="PATRIC" id="fig|104102.7.peg.3338"/>
<dbReference type="PANTHER" id="PTHR36180:SF2">
    <property type="entry name" value="BRO FAMILY PROTEIN"/>
    <property type="match status" value="1"/>
</dbReference>
<dbReference type="GeneID" id="89477869"/>
<protein>
    <submittedName>
        <fullName evidence="2">BRO domain protein</fullName>
    </submittedName>
</protein>